<protein>
    <submittedName>
        <fullName evidence="1">Uncharacterized protein</fullName>
    </submittedName>
</protein>
<name>E0STH4_IGNAA</name>
<dbReference type="HOGENOM" id="CLU_2127796_0_0_2"/>
<evidence type="ECO:0000313" key="1">
    <source>
        <dbReference type="EMBL" id="ADM28760.1"/>
    </source>
</evidence>
<dbReference type="EMBL" id="CP002098">
    <property type="protein sequence ID" value="ADM28760.1"/>
    <property type="molecule type" value="Genomic_DNA"/>
</dbReference>
<keyword evidence="2" id="KW-1185">Reference proteome</keyword>
<dbReference type="BioCyc" id="IAGG583356:GHAH-1957-MONOMER"/>
<organism evidence="1 2">
    <name type="scientific">Ignisphaera aggregans (strain DSM 17230 / JCM 13409 / AQ1.S1)</name>
    <dbReference type="NCBI Taxonomy" id="583356"/>
    <lineage>
        <taxon>Archaea</taxon>
        <taxon>Thermoproteota</taxon>
        <taxon>Thermoprotei</taxon>
        <taxon>Desulfurococcales</taxon>
        <taxon>Desulfurococcaceae</taxon>
        <taxon>Ignisphaera</taxon>
    </lineage>
</organism>
<proteinExistence type="predicted"/>
<dbReference type="Proteomes" id="UP000001304">
    <property type="component" value="Chromosome"/>
</dbReference>
<evidence type="ECO:0000313" key="2">
    <source>
        <dbReference type="Proteomes" id="UP000001304"/>
    </source>
</evidence>
<dbReference type="KEGG" id="iag:Igag_1968"/>
<accession>E0STH4</accession>
<dbReference type="AlphaFoldDB" id="E0STH4"/>
<dbReference type="STRING" id="583356.Igag_1968"/>
<reference evidence="1 2" key="1">
    <citation type="journal article" date="2010" name="Stand. Genomic Sci.">
        <title>Complete genome sequence of Ignisphaera aggregans type strain (AQ1.S1).</title>
        <authorList>
            <person name="Goker M."/>
            <person name="Held B."/>
            <person name="Lapidus A."/>
            <person name="Nolan M."/>
            <person name="Spring S."/>
            <person name="Yasawong M."/>
            <person name="Lucas S."/>
            <person name="Glavina Del Rio T."/>
            <person name="Tice H."/>
            <person name="Cheng J.F."/>
            <person name="Goodwin L."/>
            <person name="Tapia R."/>
            <person name="Pitluck S."/>
            <person name="Liolios K."/>
            <person name="Ivanova N."/>
            <person name="Mavromatis K."/>
            <person name="Mikhailova N."/>
            <person name="Pati A."/>
            <person name="Chen A."/>
            <person name="Palaniappan K."/>
            <person name="Brambilla E."/>
            <person name="Land M."/>
            <person name="Hauser L."/>
            <person name="Chang Y.J."/>
            <person name="Jeffries C.D."/>
            <person name="Brettin T."/>
            <person name="Detter J.C."/>
            <person name="Han C."/>
            <person name="Rohde M."/>
            <person name="Sikorski J."/>
            <person name="Woyke T."/>
            <person name="Bristow J."/>
            <person name="Eisen J.A."/>
            <person name="Markowitz V."/>
            <person name="Hugenholtz P."/>
            <person name="Kyrpides N.C."/>
            <person name="Klenk H.P."/>
        </authorList>
    </citation>
    <scope>NUCLEOTIDE SEQUENCE [LARGE SCALE GENOMIC DNA]</scope>
    <source>
        <strain evidence="2">DSM 17230 / JCM 13409 / AQ1.S1</strain>
    </source>
</reference>
<gene>
    <name evidence="1" type="ordered locus">Igag_1968</name>
</gene>
<sequence length="113" mass="13430">MRSHDDYEDSENEFSSRIYDYKRAEVVDLLSGVVEEDHLFEAKPGIRAGDYAEWLSKKSHEVMISDEDRKLMAPIWRVGERIGAPKWLIQEVFWFYKMSKSLKTRPEFRGRGR</sequence>